<reference evidence="1" key="1">
    <citation type="journal article" date="2015" name="Genome Announc.">
        <title>Complete Genome Sequence of the Bacteriochlorophyll b-Producing Photosynthetic Bacterium Blastochloris viridis.</title>
        <authorList>
            <person name="Tsukatani Y."/>
            <person name="Hirose Y."/>
            <person name="Harada J."/>
            <person name="Misawa N."/>
            <person name="Mori K."/>
            <person name="Inoue K."/>
            <person name="Tamiaki H."/>
        </authorList>
    </citation>
    <scope>NUCLEOTIDE SEQUENCE [LARGE SCALE GENOMIC DNA]</scope>
    <source>
        <strain evidence="1">DSM 133</strain>
    </source>
</reference>
<protein>
    <submittedName>
        <fullName evidence="1">Uncharacterized protein</fullName>
    </submittedName>
</protein>
<proteinExistence type="predicted"/>
<gene>
    <name evidence="1" type="ORF">BV133_2742</name>
</gene>
<sequence length="46" mass="5173">MKRRPERPFFVSPLPAPCGLTDKVAGKPRHKQVSFKIILDLAQADL</sequence>
<accession>A0A182D4H9</accession>
<organism evidence="1">
    <name type="scientific">Blastochloris viridis</name>
    <name type="common">Rhodopseudomonas viridis</name>
    <dbReference type="NCBI Taxonomy" id="1079"/>
    <lineage>
        <taxon>Bacteria</taxon>
        <taxon>Pseudomonadati</taxon>
        <taxon>Pseudomonadota</taxon>
        <taxon>Alphaproteobacteria</taxon>
        <taxon>Hyphomicrobiales</taxon>
        <taxon>Blastochloridaceae</taxon>
        <taxon>Blastochloris</taxon>
    </lineage>
</organism>
<dbReference type="AlphaFoldDB" id="A0A182D4H9"/>
<name>A0A182D4H9_BLAVI</name>
<dbReference type="EMBL" id="AP014854">
    <property type="protein sequence ID" value="BAS00336.1"/>
    <property type="molecule type" value="Genomic_DNA"/>
</dbReference>
<evidence type="ECO:0000313" key="1">
    <source>
        <dbReference type="EMBL" id="BAS00336.1"/>
    </source>
</evidence>